<evidence type="ECO:0000256" key="1">
    <source>
        <dbReference type="ARBA" id="ARBA00006484"/>
    </source>
</evidence>
<evidence type="ECO:0000259" key="4">
    <source>
        <dbReference type="Pfam" id="PF13193"/>
    </source>
</evidence>
<dbReference type="SUPFAM" id="SSF51735">
    <property type="entry name" value="NAD(P)-binding Rossmann-fold domains"/>
    <property type="match status" value="1"/>
</dbReference>
<evidence type="ECO:0000259" key="3">
    <source>
        <dbReference type="Pfam" id="PF00501"/>
    </source>
</evidence>
<dbReference type="EMBL" id="JASCTH010000007">
    <property type="protein sequence ID" value="MDI6099532.1"/>
    <property type="molecule type" value="Genomic_DNA"/>
</dbReference>
<dbReference type="PANTHER" id="PTHR44196:SF1">
    <property type="entry name" value="DEHYDROGENASE_REDUCTASE SDR FAMILY MEMBER 7B"/>
    <property type="match status" value="1"/>
</dbReference>
<organism evidence="5 6">
    <name type="scientific">Actinoplanes sandaracinus</name>
    <dbReference type="NCBI Taxonomy" id="3045177"/>
    <lineage>
        <taxon>Bacteria</taxon>
        <taxon>Bacillati</taxon>
        <taxon>Actinomycetota</taxon>
        <taxon>Actinomycetes</taxon>
        <taxon>Micromonosporales</taxon>
        <taxon>Micromonosporaceae</taxon>
        <taxon>Actinoplanes</taxon>
    </lineage>
</organism>
<gene>
    <name evidence="5" type="ORF">QLQ12_13090</name>
</gene>
<dbReference type="InterPro" id="IPR002347">
    <property type="entry name" value="SDR_fam"/>
</dbReference>
<comment type="caution">
    <text evidence="5">The sequence shown here is derived from an EMBL/GenBank/DDBJ whole genome shotgun (WGS) entry which is preliminary data.</text>
</comment>
<dbReference type="CDD" id="cd04433">
    <property type="entry name" value="AFD_class_I"/>
    <property type="match status" value="1"/>
</dbReference>
<proteinExistence type="inferred from homology"/>
<dbReference type="Pfam" id="PF00501">
    <property type="entry name" value="AMP-binding"/>
    <property type="match status" value="1"/>
</dbReference>
<evidence type="ECO:0000313" key="6">
    <source>
        <dbReference type="Proteomes" id="UP001241758"/>
    </source>
</evidence>
<dbReference type="Pfam" id="PF13193">
    <property type="entry name" value="AMP-binding_C"/>
    <property type="match status" value="1"/>
</dbReference>
<keyword evidence="6" id="KW-1185">Reference proteome</keyword>
<sequence>MKHIRRWARIAAGITGRGPRERRLRAAVAGKTVLVTGASEGIGAATARRLAAAGATVLLVARTVERLERVRDEIEVTGGRAFVHPADLSSPEAAAALAADLMARHRRIDVVVSNAGRSIRRPVADTADRFHDVQRTMSLNHLGPVQLLLVLLPAMRAAGGGHIVNVSTAGLCLHTPNWSAYHSSKAAFDTWLRSAAVELRRDRVTTSTVYLNLVRTRMSAPTPHYRRAPMMTAAEAAEVVCRALAHRRSWWPWWARIGAVVSAAMPRTVERTLAAGLWLLDAAEPLRVLAAVGLMRPGRLLRLLRASRRHGRSLATALAGGPAGGLALVDADGPVTYPELDAMAGACAANAATLLGLRAGDRAGLACAGHRGFVAAAIGLARLGVDVVLLPPDMPRDRMTEVLRRERAGALVHEPGAPATEWPSTTWPELLTEVTGTPPSAAKRPGRTFVLTSGTTGVPRSVSRPLTPRMLLGPVTTHLRLTPVRPGEPIVVATPPDHGYGLTYLSAGLILGAPVVLVPGGDPERILNAVAENRAGLLFALPIQLRRICDVPASRWPAVDSLRGVVSGAAPLTADLCERLRDRFGDRTFNMYATTEAGWAAMATPADLRAAPGTVGRAPRGVRIRVGGADGTPLPPGGIGEIQVRGWHPDGRWSATGDLGHVDPAGRLFVDGRLDDMIVSGGENVYPGPVAAILTSHPDVADALVEPVADEEFGRRLRATVELHPGRTLTADQLREWLETRLSRAERPREITVVAALRRTATGKPVRDR</sequence>
<comment type="similarity">
    <text evidence="1">Belongs to the short-chain dehydrogenases/reductases (SDR) family.</text>
</comment>
<dbReference type="InterPro" id="IPR025110">
    <property type="entry name" value="AMP-bd_C"/>
</dbReference>
<dbReference type="Proteomes" id="UP001241758">
    <property type="component" value="Unassembled WGS sequence"/>
</dbReference>
<feature type="domain" description="AMP-binding enzyme C-terminal" evidence="4">
    <location>
        <begin position="692"/>
        <end position="764"/>
    </location>
</feature>
<dbReference type="InterPro" id="IPR042099">
    <property type="entry name" value="ANL_N_sf"/>
</dbReference>
<dbReference type="Gene3D" id="3.40.50.12780">
    <property type="entry name" value="N-terminal domain of ligase-like"/>
    <property type="match status" value="1"/>
</dbReference>
<dbReference type="InterPro" id="IPR036291">
    <property type="entry name" value="NAD(P)-bd_dom_sf"/>
</dbReference>
<reference evidence="5 6" key="1">
    <citation type="submission" date="2023-05" db="EMBL/GenBank/DDBJ databases">
        <title>Actinoplanes sp. NEAU-A12 genome sequencing.</title>
        <authorList>
            <person name="Wang Z.-S."/>
        </authorList>
    </citation>
    <scope>NUCLEOTIDE SEQUENCE [LARGE SCALE GENOMIC DNA]</scope>
    <source>
        <strain evidence="5 6">NEAU-A12</strain>
    </source>
</reference>
<name>A0ABT6WIJ2_9ACTN</name>
<dbReference type="PRINTS" id="PR00081">
    <property type="entry name" value="GDHRDH"/>
</dbReference>
<dbReference type="Gene3D" id="3.40.50.720">
    <property type="entry name" value="NAD(P)-binding Rossmann-like Domain"/>
    <property type="match status" value="1"/>
</dbReference>
<keyword evidence="2" id="KW-0560">Oxidoreductase</keyword>
<evidence type="ECO:0000256" key="2">
    <source>
        <dbReference type="ARBA" id="ARBA00023002"/>
    </source>
</evidence>
<protein>
    <submittedName>
        <fullName evidence="5">SDR family NAD(P)-dependent oxidoreductase</fullName>
    </submittedName>
</protein>
<dbReference type="InterPro" id="IPR000873">
    <property type="entry name" value="AMP-dep_synth/lig_dom"/>
</dbReference>
<evidence type="ECO:0000313" key="5">
    <source>
        <dbReference type="EMBL" id="MDI6099532.1"/>
    </source>
</evidence>
<dbReference type="Pfam" id="PF00106">
    <property type="entry name" value="adh_short"/>
    <property type="match status" value="1"/>
</dbReference>
<dbReference type="RefSeq" id="WP_282759762.1">
    <property type="nucleotide sequence ID" value="NZ_JASCTH010000007.1"/>
</dbReference>
<feature type="domain" description="AMP-dependent synthetase/ligase" evidence="3">
    <location>
        <begin position="326"/>
        <end position="646"/>
    </location>
</feature>
<dbReference type="Gene3D" id="3.30.300.30">
    <property type="match status" value="1"/>
</dbReference>
<dbReference type="SUPFAM" id="SSF56801">
    <property type="entry name" value="Acetyl-CoA synthetase-like"/>
    <property type="match status" value="1"/>
</dbReference>
<accession>A0ABT6WIJ2</accession>
<dbReference type="PANTHER" id="PTHR44196">
    <property type="entry name" value="DEHYDROGENASE/REDUCTASE SDR FAMILY MEMBER 7B"/>
    <property type="match status" value="1"/>
</dbReference>
<dbReference type="InterPro" id="IPR045851">
    <property type="entry name" value="AMP-bd_C_sf"/>
</dbReference>